<dbReference type="PANTHER" id="PTHR11601:SF50">
    <property type="entry name" value="CYSTEINE DESULFURASE ISCS 2-RELATED"/>
    <property type="match status" value="1"/>
</dbReference>
<dbReference type="EMBL" id="BMHE01000001">
    <property type="protein sequence ID" value="GGI43413.1"/>
    <property type="molecule type" value="Genomic_DNA"/>
</dbReference>
<evidence type="ECO:0000313" key="4">
    <source>
        <dbReference type="EMBL" id="GGI43413.1"/>
    </source>
</evidence>
<dbReference type="Proteomes" id="UP000615455">
    <property type="component" value="Unassembled WGS sequence"/>
</dbReference>
<dbReference type="Pfam" id="PF00266">
    <property type="entry name" value="Aminotran_5"/>
    <property type="match status" value="1"/>
</dbReference>
<dbReference type="SUPFAM" id="SSF53383">
    <property type="entry name" value="PLP-dependent transferases"/>
    <property type="match status" value="1"/>
</dbReference>
<comment type="caution">
    <text evidence="4">The sequence shown here is derived from an EMBL/GenBank/DDBJ whole genome shotgun (WGS) entry which is preliminary data.</text>
</comment>
<keyword evidence="4" id="KW-0032">Aminotransferase</keyword>
<dbReference type="Gene3D" id="3.40.640.10">
    <property type="entry name" value="Type I PLP-dependent aspartate aminotransferase-like (Major domain)"/>
    <property type="match status" value="1"/>
</dbReference>
<evidence type="ECO:0000259" key="3">
    <source>
        <dbReference type="Pfam" id="PF00266"/>
    </source>
</evidence>
<dbReference type="InterPro" id="IPR000192">
    <property type="entry name" value="Aminotrans_V_dom"/>
</dbReference>
<dbReference type="InterPro" id="IPR015424">
    <property type="entry name" value="PyrdxlP-dep_Trfase"/>
</dbReference>
<evidence type="ECO:0000313" key="5">
    <source>
        <dbReference type="Proteomes" id="UP000615455"/>
    </source>
</evidence>
<organism evidence="4 5">
    <name type="scientific">Paenibacillus marchantiophytorum</name>
    <dbReference type="NCBI Taxonomy" id="1619310"/>
    <lineage>
        <taxon>Bacteria</taxon>
        <taxon>Bacillati</taxon>
        <taxon>Bacillota</taxon>
        <taxon>Bacilli</taxon>
        <taxon>Bacillales</taxon>
        <taxon>Paenibacillaceae</taxon>
        <taxon>Paenibacillus</taxon>
    </lineage>
</organism>
<keyword evidence="4" id="KW-0808">Transferase</keyword>
<name>A0ABQ2BMV7_9BACL</name>
<dbReference type="NCBIfam" id="NF002806">
    <property type="entry name" value="PRK02948.1"/>
    <property type="match status" value="1"/>
</dbReference>
<dbReference type="InterPro" id="IPR015422">
    <property type="entry name" value="PyrdxlP-dep_Trfase_small"/>
</dbReference>
<sequence length="393" mass="43098">MMLYLDYAATSPLYEEVIDTITEVMKQHYGNPSSIHGLGVQAEKLLNSAKEVMAGILGVLAAQIICTSGGTESNNLAIKGAAYSYHNRGKHLITTQIEHPSVKEVFIQLEQEGFRVTYLSVNHAGSIDIAALKAAICEDTILVSIMYVNNEVGTIQPIQDIGELLADYPKILFHVDAVQGIAKLPLRLKEWGIDLCSASAHKFRGPKGAGLLYRREGVQLKPLLVGGGQESGLRSGTENVPLIVGMAKALRISTEQLAAKTAHKYHIRRLFVEGIREIPQLRLTGSEIEEEMAPHIVHFSYAGMKAEVVVHALEQREIYLSTKSACASDESDPSYVMLAMGCSPEQAVSGLRISFSDEHNEQDVEQFLAALRGVVRELAPMVQKPAERRGKRR</sequence>
<accession>A0ABQ2BMV7</accession>
<evidence type="ECO:0000256" key="1">
    <source>
        <dbReference type="ARBA" id="ARBA00001933"/>
    </source>
</evidence>
<dbReference type="PIRSF" id="PIRSF005572">
    <property type="entry name" value="NifS"/>
    <property type="match status" value="1"/>
</dbReference>
<dbReference type="InterPro" id="IPR015421">
    <property type="entry name" value="PyrdxlP-dep_Trfase_major"/>
</dbReference>
<keyword evidence="5" id="KW-1185">Reference proteome</keyword>
<dbReference type="InterPro" id="IPR016454">
    <property type="entry name" value="Cysteine_dSase"/>
</dbReference>
<dbReference type="GO" id="GO:0008483">
    <property type="term" value="F:transaminase activity"/>
    <property type="evidence" value="ECO:0007669"/>
    <property type="project" value="UniProtKB-KW"/>
</dbReference>
<evidence type="ECO:0000256" key="2">
    <source>
        <dbReference type="ARBA" id="ARBA00022898"/>
    </source>
</evidence>
<dbReference type="Gene3D" id="3.90.1150.10">
    <property type="entry name" value="Aspartate Aminotransferase, domain 1"/>
    <property type="match status" value="1"/>
</dbReference>
<dbReference type="PANTHER" id="PTHR11601">
    <property type="entry name" value="CYSTEINE DESULFURYLASE FAMILY MEMBER"/>
    <property type="match status" value="1"/>
</dbReference>
<comment type="cofactor">
    <cofactor evidence="1">
        <name>pyridoxal 5'-phosphate</name>
        <dbReference type="ChEBI" id="CHEBI:597326"/>
    </cofactor>
</comment>
<dbReference type="Gene3D" id="1.10.260.50">
    <property type="match status" value="1"/>
</dbReference>
<gene>
    <name evidence="4" type="ORF">GCM10008018_01950</name>
</gene>
<proteinExistence type="predicted"/>
<reference evidence="5" key="1">
    <citation type="journal article" date="2019" name="Int. J. Syst. Evol. Microbiol.">
        <title>The Global Catalogue of Microorganisms (GCM) 10K type strain sequencing project: providing services to taxonomists for standard genome sequencing and annotation.</title>
        <authorList>
            <consortium name="The Broad Institute Genomics Platform"/>
            <consortium name="The Broad Institute Genome Sequencing Center for Infectious Disease"/>
            <person name="Wu L."/>
            <person name="Ma J."/>
        </authorList>
    </citation>
    <scope>NUCLEOTIDE SEQUENCE [LARGE SCALE GENOMIC DNA]</scope>
    <source>
        <strain evidence="5">CGMCC 1.15043</strain>
    </source>
</reference>
<protein>
    <submittedName>
        <fullName evidence="4">Aminotransferase V</fullName>
    </submittedName>
</protein>
<keyword evidence="2" id="KW-0663">Pyridoxal phosphate</keyword>
<feature type="domain" description="Aminotransferase class V" evidence="3">
    <location>
        <begin position="4"/>
        <end position="367"/>
    </location>
</feature>